<evidence type="ECO:0000313" key="4">
    <source>
        <dbReference type="EMBL" id="KAE9253159.1"/>
    </source>
</evidence>
<reference evidence="5 6" key="1">
    <citation type="submission" date="2018-08" db="EMBL/GenBank/DDBJ databases">
        <title>Genomic investigation of the strawberry pathogen Phytophthora fragariae indicates pathogenicity is determined by transcriptional variation in three key races.</title>
        <authorList>
            <person name="Adams T.M."/>
            <person name="Armitage A.D."/>
            <person name="Sobczyk M.K."/>
            <person name="Bates H.J."/>
            <person name="Dunwell J.M."/>
            <person name="Nellist C.F."/>
            <person name="Harrison R.J."/>
        </authorList>
    </citation>
    <scope>NUCLEOTIDE SEQUENCE [LARGE SCALE GENOMIC DNA]</scope>
    <source>
        <strain evidence="4 6">A4</strain>
        <strain evidence="3 5">NOV-27</strain>
        <strain evidence="2 7">NOV-5</strain>
        <strain evidence="1 8">ONT-3</strain>
    </source>
</reference>
<accession>A0A6A4AA51</accession>
<evidence type="ECO:0000313" key="1">
    <source>
        <dbReference type="EMBL" id="KAE9048830.1"/>
    </source>
</evidence>
<comment type="caution">
    <text evidence="4">The sequence shown here is derived from an EMBL/GenBank/DDBJ whole genome shotgun (WGS) entry which is preliminary data.</text>
</comment>
<proteinExistence type="predicted"/>
<dbReference type="EMBL" id="QXGE01012391">
    <property type="protein sequence ID" value="KAE9253159.1"/>
    <property type="molecule type" value="Genomic_DNA"/>
</dbReference>
<gene>
    <name evidence="4" type="ORF">PF001_g33425</name>
    <name evidence="3" type="ORF">PF005_g28237</name>
    <name evidence="2" type="ORF">PF006_g33486</name>
    <name evidence="1" type="ORF">PF010_g33209</name>
</gene>
<evidence type="ECO:0000313" key="8">
    <source>
        <dbReference type="Proteomes" id="UP000488956"/>
    </source>
</evidence>
<evidence type="ECO:0000313" key="5">
    <source>
        <dbReference type="Proteomes" id="UP000433483"/>
    </source>
</evidence>
<dbReference type="EMBL" id="QXGA01012487">
    <property type="protein sequence ID" value="KAE9053673.1"/>
    <property type="molecule type" value="Genomic_DNA"/>
</dbReference>
<evidence type="ECO:0000313" key="2">
    <source>
        <dbReference type="EMBL" id="KAE9053673.1"/>
    </source>
</evidence>
<dbReference type="Proteomes" id="UP000488956">
    <property type="component" value="Unassembled WGS sequence"/>
</dbReference>
<keyword evidence="5" id="KW-1185">Reference proteome</keyword>
<dbReference type="EMBL" id="QXGB01003826">
    <property type="protein sequence ID" value="KAE9168783.1"/>
    <property type="molecule type" value="Genomic_DNA"/>
</dbReference>
<evidence type="ECO:0000313" key="7">
    <source>
        <dbReference type="Proteomes" id="UP000440732"/>
    </source>
</evidence>
<evidence type="ECO:0000313" key="6">
    <source>
        <dbReference type="Proteomes" id="UP000437068"/>
    </source>
</evidence>
<evidence type="ECO:0000313" key="3">
    <source>
        <dbReference type="EMBL" id="KAE9168783.1"/>
    </source>
</evidence>
<dbReference type="AlphaFoldDB" id="A0A6A4AA51"/>
<name>A0A6A4AA51_9STRA</name>
<dbReference type="Proteomes" id="UP000433483">
    <property type="component" value="Unassembled WGS sequence"/>
</dbReference>
<dbReference type="EMBL" id="QXFX01012217">
    <property type="protein sequence ID" value="KAE9048830.1"/>
    <property type="molecule type" value="Genomic_DNA"/>
</dbReference>
<dbReference type="Proteomes" id="UP000437068">
    <property type="component" value="Unassembled WGS sequence"/>
</dbReference>
<protein>
    <submittedName>
        <fullName evidence="4">Uncharacterized protein</fullName>
    </submittedName>
</protein>
<dbReference type="Proteomes" id="UP000440732">
    <property type="component" value="Unassembled WGS sequence"/>
</dbReference>
<sequence length="54" mass="5648">MTPPVTRELSSSLPSATFVLLLMPSSCPSKSTLPGSITTGGLVLWRCPKITSIS</sequence>
<organism evidence="4 6">
    <name type="scientific">Phytophthora fragariae</name>
    <dbReference type="NCBI Taxonomy" id="53985"/>
    <lineage>
        <taxon>Eukaryota</taxon>
        <taxon>Sar</taxon>
        <taxon>Stramenopiles</taxon>
        <taxon>Oomycota</taxon>
        <taxon>Peronosporomycetes</taxon>
        <taxon>Peronosporales</taxon>
        <taxon>Peronosporaceae</taxon>
        <taxon>Phytophthora</taxon>
    </lineage>
</organism>